<gene>
    <name evidence="15" type="ORF">E4M00_17655</name>
</gene>
<dbReference type="InterPro" id="IPR046450">
    <property type="entry name" value="PA_dom_sf"/>
</dbReference>
<feature type="active site" description="Charge relay system" evidence="8 9">
    <location>
        <position position="276"/>
    </location>
</feature>
<dbReference type="PANTHER" id="PTHR43806">
    <property type="entry name" value="PEPTIDASE S8"/>
    <property type="match status" value="1"/>
</dbReference>
<keyword evidence="6 9" id="KW-0378">Hydrolase</keyword>
<evidence type="ECO:0000259" key="13">
    <source>
        <dbReference type="Pfam" id="PF00082"/>
    </source>
</evidence>
<dbReference type="PRINTS" id="PR00723">
    <property type="entry name" value="SUBTILISIN"/>
</dbReference>
<organism evidence="15 16">
    <name type="scientific">Orlajensenia leifsoniae</name>
    <dbReference type="NCBI Taxonomy" id="2561933"/>
    <lineage>
        <taxon>Bacteria</taxon>
        <taxon>Bacillati</taxon>
        <taxon>Actinomycetota</taxon>
        <taxon>Actinomycetes</taxon>
        <taxon>Micrococcales</taxon>
        <taxon>Microbacteriaceae</taxon>
        <taxon>Orlajensenia</taxon>
    </lineage>
</organism>
<keyword evidence="12" id="KW-1133">Transmembrane helix</keyword>
<dbReference type="InterPro" id="IPR013783">
    <property type="entry name" value="Ig-like_fold"/>
</dbReference>
<keyword evidence="12" id="KW-0472">Membrane</keyword>
<dbReference type="Gene3D" id="3.50.30.30">
    <property type="match status" value="1"/>
</dbReference>
<dbReference type="GO" id="GO:0004252">
    <property type="term" value="F:serine-type endopeptidase activity"/>
    <property type="evidence" value="ECO:0007669"/>
    <property type="project" value="UniProtKB-UniRule"/>
</dbReference>
<name>A0A4Y9QMP1_9MICO</name>
<evidence type="ECO:0000256" key="11">
    <source>
        <dbReference type="SAM" id="MobiDB-lite"/>
    </source>
</evidence>
<keyword evidence="2" id="KW-0134">Cell wall</keyword>
<evidence type="ECO:0000256" key="3">
    <source>
        <dbReference type="ARBA" id="ARBA00022525"/>
    </source>
</evidence>
<dbReference type="InterPro" id="IPR023827">
    <property type="entry name" value="Peptidase_S8_Asp-AS"/>
</dbReference>
<dbReference type="Proteomes" id="UP000298127">
    <property type="component" value="Unassembled WGS sequence"/>
</dbReference>
<dbReference type="Pfam" id="PF00082">
    <property type="entry name" value="Peptidase_S8"/>
    <property type="match status" value="1"/>
</dbReference>
<feature type="domain" description="PA" evidence="14">
    <location>
        <begin position="828"/>
        <end position="912"/>
    </location>
</feature>
<proteinExistence type="inferred from homology"/>
<dbReference type="InterPro" id="IPR022398">
    <property type="entry name" value="Peptidase_S8_His-AS"/>
</dbReference>
<evidence type="ECO:0000313" key="15">
    <source>
        <dbReference type="EMBL" id="TFV93984.1"/>
    </source>
</evidence>
<dbReference type="PROSITE" id="PS00138">
    <property type="entry name" value="SUBTILASE_SER"/>
    <property type="match status" value="1"/>
</dbReference>
<comment type="caution">
    <text evidence="15">The sequence shown here is derived from an EMBL/GenBank/DDBJ whole genome shotgun (WGS) entry which is preliminary data.</text>
</comment>
<evidence type="ECO:0000256" key="10">
    <source>
        <dbReference type="RuleBase" id="RU003355"/>
    </source>
</evidence>
<keyword evidence="3" id="KW-0964">Secreted</keyword>
<evidence type="ECO:0000256" key="12">
    <source>
        <dbReference type="SAM" id="Phobius"/>
    </source>
</evidence>
<evidence type="ECO:0000256" key="9">
    <source>
        <dbReference type="PROSITE-ProRule" id="PRU01240"/>
    </source>
</evidence>
<evidence type="ECO:0000256" key="2">
    <source>
        <dbReference type="ARBA" id="ARBA00022512"/>
    </source>
</evidence>
<feature type="region of interest" description="Disordered" evidence="11">
    <location>
        <begin position="1"/>
        <end position="24"/>
    </location>
</feature>
<evidence type="ECO:0000256" key="1">
    <source>
        <dbReference type="ARBA" id="ARBA00011073"/>
    </source>
</evidence>
<dbReference type="GO" id="GO:0005975">
    <property type="term" value="P:carbohydrate metabolic process"/>
    <property type="evidence" value="ECO:0007669"/>
    <property type="project" value="UniProtKB-ARBA"/>
</dbReference>
<dbReference type="InterPro" id="IPR050131">
    <property type="entry name" value="Peptidase_S8_subtilisin-like"/>
</dbReference>
<dbReference type="Gene3D" id="2.60.40.10">
    <property type="entry name" value="Immunoglobulins"/>
    <property type="match status" value="1"/>
</dbReference>
<evidence type="ECO:0000256" key="4">
    <source>
        <dbReference type="ARBA" id="ARBA00022670"/>
    </source>
</evidence>
<dbReference type="InterPro" id="IPR023828">
    <property type="entry name" value="Peptidase_S8_Ser-AS"/>
</dbReference>
<dbReference type="InterPro" id="IPR015500">
    <property type="entry name" value="Peptidase_S8_subtilisin-rel"/>
</dbReference>
<feature type="active site" description="Charge relay system" evidence="8 9">
    <location>
        <position position="310"/>
    </location>
</feature>
<protein>
    <submittedName>
        <fullName evidence="15">Peptidase</fullName>
    </submittedName>
</protein>
<keyword evidence="4 9" id="KW-0645">Protease</keyword>
<feature type="active site" description="Charge relay system" evidence="8 9">
    <location>
        <position position="482"/>
    </location>
</feature>
<dbReference type="SUPFAM" id="SSF52025">
    <property type="entry name" value="PA domain"/>
    <property type="match status" value="1"/>
</dbReference>
<accession>A0A4Y9QMP1</accession>
<dbReference type="Pfam" id="PF02225">
    <property type="entry name" value="PA"/>
    <property type="match status" value="1"/>
</dbReference>
<dbReference type="EMBL" id="SPQZ01000011">
    <property type="protein sequence ID" value="TFV93984.1"/>
    <property type="molecule type" value="Genomic_DNA"/>
</dbReference>
<evidence type="ECO:0000313" key="16">
    <source>
        <dbReference type="Proteomes" id="UP000298127"/>
    </source>
</evidence>
<evidence type="ECO:0000256" key="7">
    <source>
        <dbReference type="ARBA" id="ARBA00022825"/>
    </source>
</evidence>
<feature type="domain" description="Peptidase S8/S53" evidence="13">
    <location>
        <begin position="267"/>
        <end position="519"/>
    </location>
</feature>
<dbReference type="SUPFAM" id="SSF52743">
    <property type="entry name" value="Subtilisin-like"/>
    <property type="match status" value="1"/>
</dbReference>
<feature type="region of interest" description="Disordered" evidence="11">
    <location>
        <begin position="1305"/>
        <end position="1344"/>
    </location>
</feature>
<evidence type="ECO:0000259" key="14">
    <source>
        <dbReference type="Pfam" id="PF02225"/>
    </source>
</evidence>
<keyword evidence="16" id="KW-1185">Reference proteome</keyword>
<evidence type="ECO:0000256" key="5">
    <source>
        <dbReference type="ARBA" id="ARBA00022729"/>
    </source>
</evidence>
<dbReference type="PANTHER" id="PTHR43806:SF11">
    <property type="entry name" value="CEREVISIN-RELATED"/>
    <property type="match status" value="1"/>
</dbReference>
<dbReference type="PROSITE" id="PS00136">
    <property type="entry name" value="SUBTILASE_ASP"/>
    <property type="match status" value="1"/>
</dbReference>
<keyword evidence="12" id="KW-0812">Transmembrane</keyword>
<dbReference type="InterPro" id="IPR036852">
    <property type="entry name" value="Peptidase_S8/S53_dom_sf"/>
</dbReference>
<dbReference type="PROSITE" id="PS51892">
    <property type="entry name" value="SUBTILASE"/>
    <property type="match status" value="1"/>
</dbReference>
<feature type="transmembrane region" description="Helical" evidence="12">
    <location>
        <begin position="34"/>
        <end position="58"/>
    </location>
</feature>
<sequence>MRRERLLLSHHPRRSRGLSVTNSNPPFWRHRRRAIAAAIGGVAIGIAGVGLTSLPAAAGPNAGDPSSSAGTAASALAARTAGGTHAVTLITGDRVTVTDLGDGTHAVEIETAVAGSPVQSVELDGELHVLPASALPYLAAGSLDPDLFNVTQLIEFGYDDASVSATPVIVEFTDADGPALMTAPVPGVEIGTPLESVGGAAATADHATAADAWSALTGSAGPSTFSAEPALGGGIASIQLDGKVEATLDSSVPYIGAPAAWAEGYTGTGVTVAVLDTGIDDTHPDIAGRVLPGSMSFVPGEDATTDTHGHGTHVASTIAGTGAASGGVNRGVADGAELLVGKVLGADGSGQDSWIIEAMQWAGENADIVSMSLGSSQASDGLDVMAEALNTISEETGALFVVAAGNSGAPESIGSPGSAARALTVGSVEDPSGELANYSSQGPLALSGALKPELAGPGSSVTAARSADSPGEGSYITMSGTSMATPHVAGAAAIVKQRHPEYTADQLRAALVSTTTDVGLSSYQAGTGVVDVAAAVDATVIASGSGDFGMLEWGETAEPVLRTVDFANSGDAEVVLDLAASLEGAVDGVLTLDSDSLAIPAGESRTVTMTVDPTKVPAGTQLSGALVASVDGTEVTRTALGTIAELERYNLTVEATGFDGEPLDTYGIMYEAGTGEYYPFGVAGEVTMRMPAGRYGVMTFMDAPRSSDSVVTALVGDPDLVLDADATVAFDARTTKPVTVDVGDRGVDPVFSRLDYRIDGFTGTYYGALLNDGFYAQPMTAPNADSFSFTSRWRLQDPLLTLAAGKHKLDVTVQAGSTFFDGRLRADAVDVGTGSTAEFAAVNVKGKVAIATRSDAVSPTERAANALAARATMLIVVNDADGELSEWVGADDYVTAVAIPVASISGVEGRALLASLPAAASQGKKPKPVTLTGVGVPAADEIYDISRFVDGSIPSTLHYRPTKLAKTTTTYHGHAGDLVGEFRWDYGPGIEYSSGFYLRTERGLTRTEWVNTEDVTWNQGAALMAAAWEVRDVTRAYAPSQKSTTSYFAPIVRPFVGPGYWAPERIAAFAQVNVPSWGDGGSPQHTGAFDVFEQRPDRSQLTEVWIDGQQVAASPWQSATVFDIPDGEHEWRVLNTATHDGTYLPSSTKTLTEWTFRNGGSADDFTEQTLPMMQAFYDVDADASGAVGAKRSAGRPVDLGLELSHIESADGMAELTGATLEMRAAGGQWTAVALKPTAASGSATGGAPSVTPMINYPEERPFLKAYSAKLAVPDAGAWIDLRVTATDAAGNTFSQEIERAFEAAAAKKGGHHGHGGGHPGGGNDGGGTGGWRPGWDDHGWGDRG</sequence>
<keyword evidence="5" id="KW-0732">Signal</keyword>
<dbReference type="PROSITE" id="PS00137">
    <property type="entry name" value="SUBTILASE_HIS"/>
    <property type="match status" value="1"/>
</dbReference>
<evidence type="ECO:0000256" key="8">
    <source>
        <dbReference type="PIRSR" id="PIRSR615500-1"/>
    </source>
</evidence>
<dbReference type="InterPro" id="IPR003137">
    <property type="entry name" value="PA_domain"/>
</dbReference>
<reference evidence="15 16" key="1">
    <citation type="journal article" date="2018" name="J. Microbiol.">
        <title>Leifsonia flava sp. nov., a novel actinobacterium isolated from the rhizosphere of Aquilegia viridiflora.</title>
        <authorList>
            <person name="Cai Y."/>
            <person name="Tao W.Z."/>
            <person name="Ma Y.J."/>
            <person name="Cheng J."/>
            <person name="Zhang M.Y."/>
            <person name="Zhang Y.X."/>
        </authorList>
    </citation>
    <scope>NUCLEOTIDE SEQUENCE [LARGE SCALE GENOMIC DNA]</scope>
    <source>
        <strain evidence="15 16">SYP-B2174</strain>
    </source>
</reference>
<comment type="similarity">
    <text evidence="1 9 10">Belongs to the peptidase S8 family.</text>
</comment>
<dbReference type="Gene3D" id="3.40.50.200">
    <property type="entry name" value="Peptidase S8/S53 domain"/>
    <property type="match status" value="1"/>
</dbReference>
<feature type="compositionally biased region" description="Gly residues" evidence="11">
    <location>
        <begin position="1316"/>
        <end position="1332"/>
    </location>
</feature>
<feature type="compositionally biased region" description="Basic and acidic residues" evidence="11">
    <location>
        <begin position="1334"/>
        <end position="1344"/>
    </location>
</feature>
<dbReference type="InterPro" id="IPR000209">
    <property type="entry name" value="Peptidase_S8/S53_dom"/>
</dbReference>
<evidence type="ECO:0000256" key="6">
    <source>
        <dbReference type="ARBA" id="ARBA00022801"/>
    </source>
</evidence>
<dbReference type="GO" id="GO:0006508">
    <property type="term" value="P:proteolysis"/>
    <property type="evidence" value="ECO:0007669"/>
    <property type="project" value="UniProtKB-KW"/>
</dbReference>
<keyword evidence="7 9" id="KW-0720">Serine protease</keyword>